<dbReference type="AlphaFoldDB" id="Q7MPP0"/>
<keyword evidence="1 4" id="KW-0808">Transferase</keyword>
<dbReference type="Pfam" id="PF00132">
    <property type="entry name" value="Hexapep"/>
    <property type="match status" value="1"/>
</dbReference>
<organism evidence="4 5">
    <name type="scientific">Vibrio vulnificus (strain YJ016)</name>
    <dbReference type="NCBI Taxonomy" id="196600"/>
    <lineage>
        <taxon>Bacteria</taxon>
        <taxon>Pseudomonadati</taxon>
        <taxon>Pseudomonadota</taxon>
        <taxon>Gammaproteobacteria</taxon>
        <taxon>Vibrionales</taxon>
        <taxon>Vibrionaceae</taxon>
        <taxon>Vibrio</taxon>
    </lineage>
</organism>
<gene>
    <name evidence="4" type="ordered locus">VV0322</name>
</gene>
<dbReference type="Gene3D" id="2.160.10.10">
    <property type="entry name" value="Hexapeptide repeat proteins"/>
    <property type="match status" value="1"/>
</dbReference>
<evidence type="ECO:0000256" key="3">
    <source>
        <dbReference type="ARBA" id="ARBA00023315"/>
    </source>
</evidence>
<evidence type="ECO:0000313" key="4">
    <source>
        <dbReference type="EMBL" id="BAC93086.1"/>
    </source>
</evidence>
<dbReference type="KEGG" id="vvy:VV0322"/>
<sequence length="183" mass="19997">MLSVYRKIRFWLTAQRVGPDMPMTHWMLFSQRLGYFLCKRKFKYFGHGASIRPGAYAVATDKISLGNNVVIRPGCMLHADPEPNGAEIIIEDDVLIGSSVHIYLDTHAFSDISQPIYYQGFYEAKSVTLKKGCWIGAGVIILPGVTIGKNSVVGAGSVVTKCVPDYSVAVGNPAKVIKTLSSI</sequence>
<keyword evidence="2" id="KW-0677">Repeat</keyword>
<evidence type="ECO:0000256" key="2">
    <source>
        <dbReference type="ARBA" id="ARBA00022737"/>
    </source>
</evidence>
<evidence type="ECO:0000256" key="1">
    <source>
        <dbReference type="ARBA" id="ARBA00022679"/>
    </source>
</evidence>
<dbReference type="EMBL" id="BA000037">
    <property type="protein sequence ID" value="BAC93086.1"/>
    <property type="molecule type" value="Genomic_DNA"/>
</dbReference>
<dbReference type="Proteomes" id="UP000002675">
    <property type="component" value="Chromosome I"/>
</dbReference>
<protein>
    <submittedName>
        <fullName evidence="4">Acetyltransferase</fullName>
    </submittedName>
</protein>
<dbReference type="InterPro" id="IPR001451">
    <property type="entry name" value="Hexapep"/>
</dbReference>
<dbReference type="CDD" id="cd04647">
    <property type="entry name" value="LbH_MAT_like"/>
    <property type="match status" value="1"/>
</dbReference>
<reference evidence="4 5" key="1">
    <citation type="journal article" date="2003" name="Genome Res.">
        <title>Comparative genome analysis of Vibrio vulnificus, a marine pathogen.</title>
        <authorList>
            <person name="Chen C.Y."/>
            <person name="Wu K.M."/>
            <person name="Chang Y.C."/>
            <person name="Chang C.H."/>
            <person name="Tsai H.C."/>
            <person name="Liao T.L."/>
            <person name="Liu Y.M."/>
            <person name="Chen H.J."/>
            <person name="Shen A.B."/>
            <person name="Li J.C."/>
            <person name="Su T.L."/>
            <person name="Shao C.P."/>
            <person name="Lee C.T."/>
            <person name="Hor L.I."/>
            <person name="Tsai S.F."/>
        </authorList>
    </citation>
    <scope>NUCLEOTIDE SEQUENCE [LARGE SCALE GENOMIC DNA]</scope>
    <source>
        <strain evidence="4 5">YJ016</strain>
    </source>
</reference>
<dbReference type="InterPro" id="IPR051159">
    <property type="entry name" value="Hexapeptide_acetyltransf"/>
</dbReference>
<dbReference type="SUPFAM" id="SSF51161">
    <property type="entry name" value="Trimeric LpxA-like enzymes"/>
    <property type="match status" value="1"/>
</dbReference>
<keyword evidence="3" id="KW-0012">Acyltransferase</keyword>
<dbReference type="HOGENOM" id="CLU_051638_7_3_6"/>
<name>Q7MPP0_VIBVY</name>
<dbReference type="InterPro" id="IPR011004">
    <property type="entry name" value="Trimer_LpxA-like_sf"/>
</dbReference>
<dbReference type="PROSITE" id="PS00101">
    <property type="entry name" value="HEXAPEP_TRANSFERASES"/>
    <property type="match status" value="1"/>
</dbReference>
<dbReference type="PANTHER" id="PTHR23416">
    <property type="entry name" value="SIALIC ACID SYNTHASE-RELATED"/>
    <property type="match status" value="1"/>
</dbReference>
<proteinExistence type="predicted"/>
<dbReference type="RefSeq" id="WP_011149295.1">
    <property type="nucleotide sequence ID" value="NC_005139.1"/>
</dbReference>
<evidence type="ECO:0000313" key="5">
    <source>
        <dbReference type="Proteomes" id="UP000002675"/>
    </source>
</evidence>
<dbReference type="InterPro" id="IPR018357">
    <property type="entry name" value="Hexapep_transf_CS"/>
</dbReference>
<accession>Q7MPP0</accession>
<dbReference type="GO" id="GO:0016746">
    <property type="term" value="F:acyltransferase activity"/>
    <property type="evidence" value="ECO:0007669"/>
    <property type="project" value="UniProtKB-KW"/>
</dbReference>